<sequence>MNINSHLENVKSLLESLPSKPVIKLFSGTFADTDLKNLQLDGQRPYILLACAGGPIPEKTKRVKLEVDAVFGAFVIGKTDPSTRGVSRIASDTAVEIARLIEKYRAGPDSNTKVPELQSIEELFSGEKSGNSYSAWSVLWTQRIVLG</sequence>
<dbReference type="EMBL" id="CP101700">
    <property type="protein sequence ID" value="UUC20550.1"/>
    <property type="molecule type" value="Genomic_DNA"/>
</dbReference>
<evidence type="ECO:0000313" key="1">
    <source>
        <dbReference type="EMBL" id="UUC20550.1"/>
    </source>
</evidence>
<proteinExistence type="predicted"/>
<gene>
    <name evidence="1" type="ORF">NOV18_08735</name>
</gene>
<dbReference type="RefSeq" id="WP_256382011.1">
    <property type="nucleotide sequence ID" value="NZ_CP101700.1"/>
</dbReference>
<dbReference type="AlphaFoldDB" id="A0AAJ5IP48"/>
<reference evidence="1" key="1">
    <citation type="submission" date="2022-07" db="EMBL/GenBank/DDBJ databases">
        <title>Complete genome of MD9.</title>
        <authorList>
            <person name="Cao G."/>
        </authorList>
    </citation>
    <scope>NUCLEOTIDE SEQUENCE</scope>
    <source>
        <strain evidence="1">MD9</strain>
    </source>
</reference>
<dbReference type="Proteomes" id="UP001058744">
    <property type="component" value="Chromosome"/>
</dbReference>
<organism evidence="1 2">
    <name type="scientific">Pseudomonas asiatica</name>
    <dbReference type="NCBI Taxonomy" id="2219225"/>
    <lineage>
        <taxon>Bacteria</taxon>
        <taxon>Pseudomonadati</taxon>
        <taxon>Pseudomonadota</taxon>
        <taxon>Gammaproteobacteria</taxon>
        <taxon>Pseudomonadales</taxon>
        <taxon>Pseudomonadaceae</taxon>
        <taxon>Pseudomonas</taxon>
    </lineage>
</organism>
<accession>A0AAJ5IP48</accession>
<evidence type="ECO:0000313" key="2">
    <source>
        <dbReference type="Proteomes" id="UP001058744"/>
    </source>
</evidence>
<protein>
    <submittedName>
        <fullName evidence="1">Uncharacterized protein</fullName>
    </submittedName>
</protein>
<name>A0AAJ5IP48_9PSED</name>